<sequence length="343" mass="37231">MVTARGELLQDERRHRCPHPLPPTPPLTHTQVGMNEEKRLAAVVAQITHDAELVPRGAFYRDATEQLQVNPLFRGEANRHVNRAETRIDGVGGKGEKSRTTTETGRLLVTGIANRSTFPGQNFAVACQQYGRADKVENLASFLYAPAQHVYDIPGTLPRGVTGETYVSIAKRKPLACLLLLDGVKDVIGSLETGNVDICKVNVEELTELVRASEETADAAGGRAIPALARRLREAYPIKILGVTDGPRNAFLFEFGSDGRTGRCSEYELPNLAELAREMALAEIRSQETTEPPFLNPLGAGDTANAVMLIELLEGKVKLRHPVDAFRAALAAASASCFVLDKS</sequence>
<reference evidence="2 3" key="1">
    <citation type="journal article" name="Sci. Rep.">
        <title>Genome-scale phylogenetic analyses confirm Olpidium as the closest living zoosporic fungus to the non-flagellated, terrestrial fungi.</title>
        <authorList>
            <person name="Chang Y."/>
            <person name="Rochon D."/>
            <person name="Sekimoto S."/>
            <person name="Wang Y."/>
            <person name="Chovatia M."/>
            <person name="Sandor L."/>
            <person name="Salamov A."/>
            <person name="Grigoriev I.V."/>
            <person name="Stajich J.E."/>
            <person name="Spatafora J.W."/>
        </authorList>
    </citation>
    <scope>NUCLEOTIDE SEQUENCE [LARGE SCALE GENOMIC DNA]</scope>
    <source>
        <strain evidence="2">S191</strain>
    </source>
</reference>
<evidence type="ECO:0000313" key="2">
    <source>
        <dbReference type="EMBL" id="KAG5457810.1"/>
    </source>
</evidence>
<gene>
    <name evidence="2" type="ORF">BJ554DRAFT_2085</name>
</gene>
<dbReference type="OrthoDB" id="26487at2759"/>
<dbReference type="EMBL" id="JAEFCI010009441">
    <property type="protein sequence ID" value="KAG5457810.1"/>
    <property type="molecule type" value="Genomic_DNA"/>
</dbReference>
<evidence type="ECO:0000313" key="3">
    <source>
        <dbReference type="Proteomes" id="UP000673691"/>
    </source>
</evidence>
<dbReference type="Gene3D" id="3.40.1190.20">
    <property type="match status" value="1"/>
</dbReference>
<dbReference type="AlphaFoldDB" id="A0A8H7ZRB0"/>
<dbReference type="InterPro" id="IPR029056">
    <property type="entry name" value="Ribokinase-like"/>
</dbReference>
<keyword evidence="3" id="KW-1185">Reference proteome</keyword>
<evidence type="ECO:0000256" key="1">
    <source>
        <dbReference type="SAM" id="MobiDB-lite"/>
    </source>
</evidence>
<protein>
    <submittedName>
        <fullName evidence="2">Uncharacterized protein</fullName>
    </submittedName>
</protein>
<organism evidence="2 3">
    <name type="scientific">Olpidium bornovanus</name>
    <dbReference type="NCBI Taxonomy" id="278681"/>
    <lineage>
        <taxon>Eukaryota</taxon>
        <taxon>Fungi</taxon>
        <taxon>Fungi incertae sedis</taxon>
        <taxon>Olpidiomycota</taxon>
        <taxon>Olpidiomycotina</taxon>
        <taxon>Olpidiomycetes</taxon>
        <taxon>Olpidiales</taxon>
        <taxon>Olpidiaceae</taxon>
        <taxon>Olpidium</taxon>
    </lineage>
</organism>
<dbReference type="PANTHER" id="PTHR46566:SF2">
    <property type="entry name" value="ATP-DEPENDENT 6-PHOSPHOFRUCTOKINASE ISOZYME 2"/>
    <property type="match status" value="1"/>
</dbReference>
<dbReference type="SUPFAM" id="SSF53613">
    <property type="entry name" value="Ribokinase-like"/>
    <property type="match status" value="1"/>
</dbReference>
<feature type="region of interest" description="Disordered" evidence="1">
    <location>
        <begin position="1"/>
        <end position="29"/>
    </location>
</feature>
<proteinExistence type="predicted"/>
<dbReference type="Proteomes" id="UP000673691">
    <property type="component" value="Unassembled WGS sequence"/>
</dbReference>
<feature type="non-terminal residue" evidence="2">
    <location>
        <position position="343"/>
    </location>
</feature>
<comment type="caution">
    <text evidence="2">The sequence shown here is derived from an EMBL/GenBank/DDBJ whole genome shotgun (WGS) entry which is preliminary data.</text>
</comment>
<dbReference type="PANTHER" id="PTHR46566">
    <property type="entry name" value="1-PHOSPHOFRUCTOKINASE-RELATED"/>
    <property type="match status" value="1"/>
</dbReference>
<name>A0A8H7ZRB0_9FUNG</name>
<accession>A0A8H7ZRB0</accession>